<comment type="caution">
    <text evidence="2">The sequence shown here is derived from an EMBL/GenBank/DDBJ whole genome shotgun (WGS) entry which is preliminary data.</text>
</comment>
<evidence type="ECO:0000313" key="3">
    <source>
        <dbReference type="Proteomes" id="UP000034112"/>
    </source>
</evidence>
<dbReference type="SMART" id="SM00860">
    <property type="entry name" value="SMI1_KNR4"/>
    <property type="match status" value="1"/>
</dbReference>
<sequence length="225" mass="25430">MVTASASSLDDITNDDLRGWVELIKQIRATADASIKKEEAEGVAFDQRVFDEYPFIKAPASPEAIQQQEATLQTTLPDDYKQFLQVTNGTGWTGIGWIPSLCGVEQLQWEQADAVGFESLRVETFPPSVTSLEETISLTSEEFDEAPPLERVLRISDEDEDTIVFLLEPKYIRKTWLWLAGKRGIEVKDAPGQWLLFVFVPWMASTKVHPTFEGFMRTRVKTIKA</sequence>
<accession>A0A0F9ZZB1</accession>
<reference evidence="3" key="1">
    <citation type="journal article" date="2015" name="Genome Announc.">
        <title>Draft whole-genome sequence of the biocontrol agent Trichoderma harzianum T6776.</title>
        <authorList>
            <person name="Baroncelli R."/>
            <person name="Piaggeschi G."/>
            <person name="Fiorini L."/>
            <person name="Bertolini E."/>
            <person name="Zapparata A."/>
            <person name="Pe M.E."/>
            <person name="Sarrocco S."/>
            <person name="Vannacci G."/>
        </authorList>
    </citation>
    <scope>NUCLEOTIDE SEQUENCE [LARGE SCALE GENOMIC DNA]</scope>
    <source>
        <strain evidence="3">T6776</strain>
    </source>
</reference>
<name>A0A0F9ZZB1_TRIHA</name>
<protein>
    <recommendedName>
        <fullName evidence="1">Knr4/Smi1-like domain-containing protein</fullName>
    </recommendedName>
</protein>
<evidence type="ECO:0000313" key="2">
    <source>
        <dbReference type="EMBL" id="KKO98538.1"/>
    </source>
</evidence>
<feature type="domain" description="Knr4/Smi1-like" evidence="1">
    <location>
        <begin position="59"/>
        <end position="218"/>
    </location>
</feature>
<dbReference type="AlphaFoldDB" id="A0A0F9ZZB1"/>
<dbReference type="InterPro" id="IPR018958">
    <property type="entry name" value="Knr4/Smi1-like_dom"/>
</dbReference>
<organism evidence="2 3">
    <name type="scientific">Trichoderma harzianum</name>
    <name type="common">Hypocrea lixii</name>
    <dbReference type="NCBI Taxonomy" id="5544"/>
    <lineage>
        <taxon>Eukaryota</taxon>
        <taxon>Fungi</taxon>
        <taxon>Dikarya</taxon>
        <taxon>Ascomycota</taxon>
        <taxon>Pezizomycotina</taxon>
        <taxon>Sordariomycetes</taxon>
        <taxon>Hypocreomycetidae</taxon>
        <taxon>Hypocreales</taxon>
        <taxon>Hypocreaceae</taxon>
        <taxon>Trichoderma</taxon>
    </lineage>
</organism>
<dbReference type="EMBL" id="JOKZ01000410">
    <property type="protein sequence ID" value="KKO98538.1"/>
    <property type="molecule type" value="Genomic_DNA"/>
</dbReference>
<dbReference type="SUPFAM" id="SSF160631">
    <property type="entry name" value="SMI1/KNR4-like"/>
    <property type="match status" value="1"/>
</dbReference>
<dbReference type="Gene3D" id="3.40.1580.10">
    <property type="entry name" value="SMI1/KNR4-like"/>
    <property type="match status" value="1"/>
</dbReference>
<dbReference type="Proteomes" id="UP000034112">
    <property type="component" value="Unassembled WGS sequence"/>
</dbReference>
<dbReference type="OrthoDB" id="2788868at2759"/>
<proteinExistence type="predicted"/>
<dbReference type="OMA" id="PWMASTK"/>
<gene>
    <name evidence="2" type="ORF">THAR02_09358</name>
</gene>
<dbReference type="Pfam" id="PF09346">
    <property type="entry name" value="SMI1_KNR4"/>
    <property type="match status" value="1"/>
</dbReference>
<dbReference type="InterPro" id="IPR037883">
    <property type="entry name" value="Knr4/Smi1-like_sf"/>
</dbReference>
<evidence type="ECO:0000259" key="1">
    <source>
        <dbReference type="SMART" id="SM00860"/>
    </source>
</evidence>